<protein>
    <submittedName>
        <fullName evidence="2">Uncharacterized protein</fullName>
    </submittedName>
</protein>
<organism evidence="2 3">
    <name type="scientific">Lentzea rhizosphaerae</name>
    <dbReference type="NCBI Taxonomy" id="2041025"/>
    <lineage>
        <taxon>Bacteria</taxon>
        <taxon>Bacillati</taxon>
        <taxon>Actinomycetota</taxon>
        <taxon>Actinomycetes</taxon>
        <taxon>Pseudonocardiales</taxon>
        <taxon>Pseudonocardiaceae</taxon>
        <taxon>Lentzea</taxon>
    </lineage>
</organism>
<evidence type="ECO:0000256" key="1">
    <source>
        <dbReference type="SAM" id="Phobius"/>
    </source>
</evidence>
<comment type="caution">
    <text evidence="2">The sequence shown here is derived from an EMBL/GenBank/DDBJ whole genome shotgun (WGS) entry which is preliminary data.</text>
</comment>
<accession>A0ABV8BRI2</accession>
<dbReference type="EMBL" id="JBHRZI010000011">
    <property type="protein sequence ID" value="MFC3892550.1"/>
    <property type="molecule type" value="Genomic_DNA"/>
</dbReference>
<keyword evidence="1" id="KW-0472">Membrane</keyword>
<feature type="transmembrane region" description="Helical" evidence="1">
    <location>
        <begin position="38"/>
        <end position="57"/>
    </location>
</feature>
<sequence>MKLLPSQQAAIVLIALDAIVVVSGVVTGAALLPGWANLVMVLASAALLVLLLVQTGGSFRVDGLATAFRLLRETLPKWAIGLAAVAFYGGWLLAFIGLSSDSTAGNLNYENGKYTSTQRKVVRELTKEQYEAAQTANQRMWAGFGLAFAGGVLGFAGIAARAKENR</sequence>
<feature type="transmembrane region" description="Helical" evidence="1">
    <location>
        <begin position="140"/>
        <end position="160"/>
    </location>
</feature>
<dbReference type="RefSeq" id="WP_382372253.1">
    <property type="nucleotide sequence ID" value="NZ_JBHRZI010000011.1"/>
</dbReference>
<proteinExistence type="predicted"/>
<feature type="transmembrane region" description="Helical" evidence="1">
    <location>
        <begin position="78"/>
        <end position="98"/>
    </location>
</feature>
<dbReference type="Proteomes" id="UP001595690">
    <property type="component" value="Unassembled WGS sequence"/>
</dbReference>
<reference evidence="3" key="1">
    <citation type="journal article" date="2019" name="Int. J. Syst. Evol. Microbiol.">
        <title>The Global Catalogue of Microorganisms (GCM) 10K type strain sequencing project: providing services to taxonomists for standard genome sequencing and annotation.</title>
        <authorList>
            <consortium name="The Broad Institute Genomics Platform"/>
            <consortium name="The Broad Institute Genome Sequencing Center for Infectious Disease"/>
            <person name="Wu L."/>
            <person name="Ma J."/>
        </authorList>
    </citation>
    <scope>NUCLEOTIDE SEQUENCE [LARGE SCALE GENOMIC DNA]</scope>
    <source>
        <strain evidence="3">CGMCC 4.7405</strain>
    </source>
</reference>
<keyword evidence="3" id="KW-1185">Reference proteome</keyword>
<keyword evidence="1" id="KW-0812">Transmembrane</keyword>
<name>A0ABV8BRI2_9PSEU</name>
<evidence type="ECO:0000313" key="2">
    <source>
        <dbReference type="EMBL" id="MFC3892550.1"/>
    </source>
</evidence>
<feature type="transmembrane region" description="Helical" evidence="1">
    <location>
        <begin position="12"/>
        <end position="32"/>
    </location>
</feature>
<gene>
    <name evidence="2" type="ORF">ACFOWZ_13795</name>
</gene>
<evidence type="ECO:0000313" key="3">
    <source>
        <dbReference type="Proteomes" id="UP001595690"/>
    </source>
</evidence>
<keyword evidence="1" id="KW-1133">Transmembrane helix</keyword>